<keyword evidence="7 10" id="KW-0862">Zinc</keyword>
<keyword evidence="14" id="KW-1185">Reference proteome</keyword>
<reference evidence="13 14" key="1">
    <citation type="submission" date="2019-01" db="EMBL/GenBank/DDBJ databases">
        <title>Draft genome sequences of the type strains of six Macrococcus species.</title>
        <authorList>
            <person name="Mazhar S."/>
            <person name="Altermann E."/>
            <person name="Hill C."/>
            <person name="Mcauliffe O."/>
        </authorList>
    </citation>
    <scope>NUCLEOTIDE SEQUENCE [LARGE SCALE GENOMIC DNA]</scope>
    <source>
        <strain evidence="13 14">CCM4811</strain>
    </source>
</reference>
<dbReference type="Proteomes" id="UP000295310">
    <property type="component" value="Unassembled WGS sequence"/>
</dbReference>
<feature type="binding site" evidence="10">
    <location>
        <position position="250"/>
    </location>
    <ligand>
        <name>Zn(2+)</name>
        <dbReference type="ChEBI" id="CHEBI:29105"/>
    </ligand>
</feature>
<dbReference type="AlphaFoldDB" id="A0A4R6BFU5"/>
<evidence type="ECO:0000256" key="1">
    <source>
        <dbReference type="ARBA" id="ARBA00022490"/>
    </source>
</evidence>
<dbReference type="Gene3D" id="2.40.50.140">
    <property type="entry name" value="Nucleic acid-binding proteins"/>
    <property type="match status" value="1"/>
</dbReference>
<comment type="similarity">
    <text evidence="10">Belongs to the TRAFAC class YlqF/YawG GTPase family. RsgA subfamily.</text>
</comment>
<keyword evidence="5 10" id="KW-0547">Nucleotide-binding</keyword>
<dbReference type="EC" id="3.6.1.-" evidence="10"/>
<dbReference type="CDD" id="cd04466">
    <property type="entry name" value="S1_YloQ_GTPase"/>
    <property type="match status" value="1"/>
</dbReference>
<keyword evidence="2 10" id="KW-0690">Ribosome biogenesis</keyword>
<comment type="function">
    <text evidence="10">One of several proteins that assist in the late maturation steps of the functional core of the 30S ribosomal subunit. Helps release RbfA from mature subunits. May play a role in the assembly of ribosomal proteins into the subunit. Circularly permuted GTPase that catalyzes slow GTP hydrolysis, GTPase activity is stimulated by the 30S ribosomal subunit.</text>
</comment>
<comment type="subcellular location">
    <subcellularLocation>
        <location evidence="10">Cytoplasm</location>
    </subcellularLocation>
</comment>
<dbReference type="PROSITE" id="PS50936">
    <property type="entry name" value="ENGC_GTPASE"/>
    <property type="match status" value="1"/>
</dbReference>
<dbReference type="HAMAP" id="MF_01820">
    <property type="entry name" value="GTPase_RsgA"/>
    <property type="match status" value="1"/>
</dbReference>
<dbReference type="GO" id="GO:0042274">
    <property type="term" value="P:ribosomal small subunit biogenesis"/>
    <property type="evidence" value="ECO:0007669"/>
    <property type="project" value="UniProtKB-UniRule"/>
</dbReference>
<dbReference type="InterPro" id="IPR004881">
    <property type="entry name" value="Ribosome_biogen_GTPase_RsgA"/>
</dbReference>
<dbReference type="InterPro" id="IPR031944">
    <property type="entry name" value="RsgA_N"/>
</dbReference>
<evidence type="ECO:0000256" key="6">
    <source>
        <dbReference type="ARBA" id="ARBA00022801"/>
    </source>
</evidence>
<feature type="binding site" evidence="10">
    <location>
        <position position="258"/>
    </location>
    <ligand>
        <name>Zn(2+)</name>
        <dbReference type="ChEBI" id="CHEBI:29105"/>
    </ligand>
</feature>
<keyword evidence="1 10" id="KW-0963">Cytoplasm</keyword>
<dbReference type="OrthoDB" id="9809485at2"/>
<dbReference type="Gene3D" id="3.40.50.300">
    <property type="entry name" value="P-loop containing nucleotide triphosphate hydrolases"/>
    <property type="match status" value="1"/>
</dbReference>
<feature type="binding site" evidence="10">
    <location>
        <position position="245"/>
    </location>
    <ligand>
        <name>Zn(2+)</name>
        <dbReference type="ChEBI" id="CHEBI:29105"/>
    </ligand>
</feature>
<comment type="cofactor">
    <cofactor evidence="10">
        <name>Zn(2+)</name>
        <dbReference type="ChEBI" id="CHEBI:29105"/>
    </cofactor>
    <text evidence="10">Binds 1 zinc ion per subunit.</text>
</comment>
<comment type="caution">
    <text evidence="13">The sequence shown here is derived from an EMBL/GenBank/DDBJ whole genome shotgun (WGS) entry which is preliminary data.</text>
</comment>
<name>A0A4R6BFU5_9STAP</name>
<protein>
    <recommendedName>
        <fullName evidence="10">Small ribosomal subunit biogenesis GTPase RsgA</fullName>
        <ecNumber evidence="10">3.6.1.-</ecNumber>
    </recommendedName>
</protein>
<dbReference type="Pfam" id="PF03193">
    <property type="entry name" value="RsgA_GTPase"/>
    <property type="match status" value="1"/>
</dbReference>
<keyword evidence="4 10" id="KW-0699">rRNA-binding</keyword>
<feature type="binding site" evidence="10">
    <location>
        <begin position="164"/>
        <end position="172"/>
    </location>
    <ligand>
        <name>GTP</name>
        <dbReference type="ChEBI" id="CHEBI:37565"/>
    </ligand>
</feature>
<dbReference type="SUPFAM" id="SSF50249">
    <property type="entry name" value="Nucleic acid-binding proteins"/>
    <property type="match status" value="1"/>
</dbReference>
<proteinExistence type="inferred from homology"/>
<evidence type="ECO:0000256" key="9">
    <source>
        <dbReference type="ARBA" id="ARBA00023134"/>
    </source>
</evidence>
<dbReference type="GO" id="GO:0005737">
    <property type="term" value="C:cytoplasm"/>
    <property type="evidence" value="ECO:0007669"/>
    <property type="project" value="UniProtKB-SubCell"/>
</dbReference>
<feature type="binding site" evidence="10">
    <location>
        <begin position="112"/>
        <end position="115"/>
    </location>
    <ligand>
        <name>GTP</name>
        <dbReference type="ChEBI" id="CHEBI:37565"/>
    </ligand>
</feature>
<dbReference type="PROSITE" id="PS51721">
    <property type="entry name" value="G_CP"/>
    <property type="match status" value="1"/>
</dbReference>
<dbReference type="RefSeq" id="WP_133430987.1">
    <property type="nucleotide sequence ID" value="NZ_SCWA01000002.1"/>
</dbReference>
<dbReference type="GO" id="GO:0005525">
    <property type="term" value="F:GTP binding"/>
    <property type="evidence" value="ECO:0007669"/>
    <property type="project" value="UniProtKB-UniRule"/>
</dbReference>
<feature type="binding site" evidence="10">
    <location>
        <position position="252"/>
    </location>
    <ligand>
        <name>Zn(2+)</name>
        <dbReference type="ChEBI" id="CHEBI:29105"/>
    </ligand>
</feature>
<evidence type="ECO:0000259" key="12">
    <source>
        <dbReference type="PROSITE" id="PS51721"/>
    </source>
</evidence>
<evidence type="ECO:0000256" key="5">
    <source>
        <dbReference type="ARBA" id="ARBA00022741"/>
    </source>
</evidence>
<evidence type="ECO:0000259" key="11">
    <source>
        <dbReference type="PROSITE" id="PS50936"/>
    </source>
</evidence>
<dbReference type="SUPFAM" id="SSF52540">
    <property type="entry name" value="P-loop containing nucleoside triphosphate hydrolases"/>
    <property type="match status" value="1"/>
</dbReference>
<dbReference type="GO" id="GO:0046872">
    <property type="term" value="F:metal ion binding"/>
    <property type="evidence" value="ECO:0007669"/>
    <property type="project" value="UniProtKB-KW"/>
</dbReference>
<evidence type="ECO:0000256" key="10">
    <source>
        <dbReference type="HAMAP-Rule" id="MF_01820"/>
    </source>
</evidence>
<keyword evidence="6 10" id="KW-0378">Hydrolase</keyword>
<keyword evidence="9 10" id="KW-0342">GTP-binding</keyword>
<dbReference type="GO" id="GO:0003924">
    <property type="term" value="F:GTPase activity"/>
    <property type="evidence" value="ECO:0007669"/>
    <property type="project" value="UniProtKB-UniRule"/>
</dbReference>
<gene>
    <name evidence="10 13" type="primary">rsgA</name>
    <name evidence="13" type="ORF">ERX27_01140</name>
</gene>
<dbReference type="InterPro" id="IPR010914">
    <property type="entry name" value="RsgA_GTPase_dom"/>
</dbReference>
<evidence type="ECO:0000313" key="13">
    <source>
        <dbReference type="EMBL" id="TDL98725.1"/>
    </source>
</evidence>
<evidence type="ECO:0000256" key="4">
    <source>
        <dbReference type="ARBA" id="ARBA00022730"/>
    </source>
</evidence>
<dbReference type="PANTHER" id="PTHR32120:SF11">
    <property type="entry name" value="SMALL RIBOSOMAL SUBUNIT BIOGENESIS GTPASE RSGA 1, MITOCHONDRIAL-RELATED"/>
    <property type="match status" value="1"/>
</dbReference>
<organism evidence="13 14">
    <name type="scientific">Macrococcus brunensis</name>
    <dbReference type="NCBI Taxonomy" id="198483"/>
    <lineage>
        <taxon>Bacteria</taxon>
        <taxon>Bacillati</taxon>
        <taxon>Bacillota</taxon>
        <taxon>Bacilli</taxon>
        <taxon>Bacillales</taxon>
        <taxon>Staphylococcaceae</taxon>
        <taxon>Macrococcus</taxon>
    </lineage>
</organism>
<evidence type="ECO:0000256" key="7">
    <source>
        <dbReference type="ARBA" id="ARBA00022833"/>
    </source>
</evidence>
<dbReference type="GO" id="GO:0019843">
    <property type="term" value="F:rRNA binding"/>
    <property type="evidence" value="ECO:0007669"/>
    <property type="project" value="UniProtKB-KW"/>
</dbReference>
<keyword evidence="3 10" id="KW-0479">Metal-binding</keyword>
<comment type="subunit">
    <text evidence="10">Monomer. Associates with 30S ribosomal subunit, binds 16S rRNA.</text>
</comment>
<dbReference type="InterPro" id="IPR027417">
    <property type="entry name" value="P-loop_NTPase"/>
</dbReference>
<feature type="domain" description="CP-type G" evidence="12">
    <location>
        <begin position="63"/>
        <end position="221"/>
    </location>
</feature>
<evidence type="ECO:0000313" key="14">
    <source>
        <dbReference type="Proteomes" id="UP000295310"/>
    </source>
</evidence>
<evidence type="ECO:0000256" key="8">
    <source>
        <dbReference type="ARBA" id="ARBA00022884"/>
    </source>
</evidence>
<sequence length="290" mass="32817">MREGLIYKALSGFYYVESEGESFQCRARGVFRKKGLSPLVGDRVKFQIENEIEGYITELLPRQNELVRPPVANIDQVLIVMSAKEPEFSLNLIDKFLVIVESYDIMPSLIVTKKDLLSEEEEAFIQDKLDYYHSVGYSTHLISNLEDQSAMLHMLVPGINVLSGQSGVGKSSLINAARPESNLETGVISNALNRGKHTTRHVELIKTSQGYIADTPGFSSLDYAHIDKYMLKNCFPEFVAAADECKYRECLHVNEPKCAVKASVGETILQSRHDHYLQMMNEIETRKVRY</sequence>
<keyword evidence="8 10" id="KW-0694">RNA-binding</keyword>
<dbReference type="CDD" id="cd01854">
    <property type="entry name" value="YjeQ_EngC"/>
    <property type="match status" value="1"/>
</dbReference>
<feature type="domain" description="EngC GTPase" evidence="11">
    <location>
        <begin position="72"/>
        <end position="219"/>
    </location>
</feature>
<dbReference type="Pfam" id="PF16745">
    <property type="entry name" value="RsgA_N"/>
    <property type="match status" value="1"/>
</dbReference>
<dbReference type="PANTHER" id="PTHR32120">
    <property type="entry name" value="SMALL RIBOSOMAL SUBUNIT BIOGENESIS GTPASE RSGA"/>
    <property type="match status" value="1"/>
</dbReference>
<dbReference type="Gene3D" id="1.10.40.50">
    <property type="entry name" value="Probable gtpase engc, domain 3"/>
    <property type="match status" value="1"/>
</dbReference>
<evidence type="ECO:0000256" key="3">
    <source>
        <dbReference type="ARBA" id="ARBA00022723"/>
    </source>
</evidence>
<dbReference type="NCBIfam" id="TIGR00157">
    <property type="entry name" value="ribosome small subunit-dependent GTPase A"/>
    <property type="match status" value="1"/>
</dbReference>
<dbReference type="EMBL" id="SCWA01000002">
    <property type="protein sequence ID" value="TDL98725.1"/>
    <property type="molecule type" value="Genomic_DNA"/>
</dbReference>
<dbReference type="InterPro" id="IPR012340">
    <property type="entry name" value="NA-bd_OB-fold"/>
</dbReference>
<accession>A0A4R6BFU5</accession>
<evidence type="ECO:0000256" key="2">
    <source>
        <dbReference type="ARBA" id="ARBA00022517"/>
    </source>
</evidence>
<dbReference type="InterPro" id="IPR030378">
    <property type="entry name" value="G_CP_dom"/>
</dbReference>